<evidence type="ECO:0000313" key="3">
    <source>
        <dbReference type="Proteomes" id="UP000054683"/>
    </source>
</evidence>
<organism evidence="2 3">
    <name type="scientific">Caballeronia udeis</name>
    <dbReference type="NCBI Taxonomy" id="1232866"/>
    <lineage>
        <taxon>Bacteria</taxon>
        <taxon>Pseudomonadati</taxon>
        <taxon>Pseudomonadota</taxon>
        <taxon>Betaproteobacteria</taxon>
        <taxon>Burkholderiales</taxon>
        <taxon>Burkholderiaceae</taxon>
        <taxon>Caballeronia</taxon>
    </lineage>
</organism>
<evidence type="ECO:0000313" key="2">
    <source>
        <dbReference type="EMBL" id="SAL50725.1"/>
    </source>
</evidence>
<name>A0A158I261_9BURK</name>
<dbReference type="Proteomes" id="UP000054683">
    <property type="component" value="Unassembled WGS sequence"/>
</dbReference>
<sequence>MRAGSAVANFRETLPPQQSDLARDALKDPYIFDFLGLLKVHRSVISSGRSPVISPGSFLSWERDSRLSPGRAAAAGSHTTRRQTASIEKGPSQNPQIRTLSVRLDPCIAKGIRKMARFDVPAAEAKIAEGLKTVHEQREVVVDACMRAEQMIADGNLAEGGGRAVTV</sequence>
<dbReference type="AlphaFoldDB" id="A0A158I261"/>
<feature type="compositionally biased region" description="Polar residues" evidence="1">
    <location>
        <begin position="82"/>
        <end position="94"/>
    </location>
</feature>
<gene>
    <name evidence="2" type="ORF">AWB69_05161</name>
</gene>
<accession>A0A158I261</accession>
<proteinExistence type="predicted"/>
<reference evidence="2 3" key="1">
    <citation type="submission" date="2016-01" db="EMBL/GenBank/DDBJ databases">
        <authorList>
            <person name="Oliw E.H."/>
        </authorList>
    </citation>
    <scope>NUCLEOTIDE SEQUENCE [LARGE SCALE GENOMIC DNA]</scope>
    <source>
        <strain evidence="2">LMG 27134</strain>
    </source>
</reference>
<feature type="region of interest" description="Disordered" evidence="1">
    <location>
        <begin position="69"/>
        <end position="94"/>
    </location>
</feature>
<protein>
    <submittedName>
        <fullName evidence="2">Uncharacterized protein</fullName>
    </submittedName>
</protein>
<evidence type="ECO:0000256" key="1">
    <source>
        <dbReference type="SAM" id="MobiDB-lite"/>
    </source>
</evidence>
<dbReference type="EMBL" id="FCOK02000039">
    <property type="protein sequence ID" value="SAL50725.1"/>
    <property type="molecule type" value="Genomic_DNA"/>
</dbReference>